<evidence type="ECO:0000313" key="2">
    <source>
        <dbReference type="EMBL" id="CAC5414460.1"/>
    </source>
</evidence>
<sequence>MEQERLNYCLYHQQELRAEFYQGLSDAISSGDVNGSSVGRKMISPSSYIGSPRYMHQLYQDAMAIVRKFGKPDLFITFTCNPNWPEVKNSLIGTHSSADQPDLTTRVFHLKLKDPLKDIVDKQVFGKTLAYVYVVEFQKRGLPHAHFLIILDQNSKPRNPDHFDEYVSAEIPDPILLPEMHQIVTMHMIHGPCGKANPHSPCKADENAQKSFQRIILKKLYNHSMDTQCINEGQWHNSLKKWTES</sequence>
<dbReference type="EMBL" id="CACVKT020008348">
    <property type="protein sequence ID" value="CAC5414460.1"/>
    <property type="molecule type" value="Genomic_DNA"/>
</dbReference>
<reference evidence="2 3" key="1">
    <citation type="submission" date="2020-06" db="EMBL/GenBank/DDBJ databases">
        <authorList>
            <person name="Li R."/>
            <person name="Bekaert M."/>
        </authorList>
    </citation>
    <scope>NUCLEOTIDE SEQUENCE [LARGE SCALE GENOMIC DNA]</scope>
    <source>
        <strain evidence="3">wild</strain>
    </source>
</reference>
<evidence type="ECO:0000313" key="3">
    <source>
        <dbReference type="Proteomes" id="UP000507470"/>
    </source>
</evidence>
<protein>
    <recommendedName>
        <fullName evidence="1">Helitron helicase-like domain-containing protein</fullName>
    </recommendedName>
</protein>
<dbReference type="PANTHER" id="PTHR45786">
    <property type="entry name" value="DNA BINDING PROTEIN-LIKE"/>
    <property type="match status" value="1"/>
</dbReference>
<dbReference type="Proteomes" id="UP000507470">
    <property type="component" value="Unassembled WGS sequence"/>
</dbReference>
<keyword evidence="3" id="KW-1185">Reference proteome</keyword>
<accession>A0A6J8E1Y6</accession>
<dbReference type="OrthoDB" id="6151730at2759"/>
<dbReference type="Pfam" id="PF14214">
    <property type="entry name" value="Helitron_like_N"/>
    <property type="match status" value="1"/>
</dbReference>
<organism evidence="2 3">
    <name type="scientific">Mytilus coruscus</name>
    <name type="common">Sea mussel</name>
    <dbReference type="NCBI Taxonomy" id="42192"/>
    <lineage>
        <taxon>Eukaryota</taxon>
        <taxon>Metazoa</taxon>
        <taxon>Spiralia</taxon>
        <taxon>Lophotrochozoa</taxon>
        <taxon>Mollusca</taxon>
        <taxon>Bivalvia</taxon>
        <taxon>Autobranchia</taxon>
        <taxon>Pteriomorphia</taxon>
        <taxon>Mytilida</taxon>
        <taxon>Mytiloidea</taxon>
        <taxon>Mytilidae</taxon>
        <taxon>Mytilinae</taxon>
        <taxon>Mytilus</taxon>
    </lineage>
</organism>
<name>A0A6J8E1Y6_MYTCO</name>
<evidence type="ECO:0000259" key="1">
    <source>
        <dbReference type="Pfam" id="PF14214"/>
    </source>
</evidence>
<feature type="domain" description="Helitron helicase-like" evidence="1">
    <location>
        <begin position="1"/>
        <end position="149"/>
    </location>
</feature>
<proteinExistence type="predicted"/>
<dbReference type="AlphaFoldDB" id="A0A6J8E1Y6"/>
<gene>
    <name evidence="2" type="ORF">MCOR_47256</name>
</gene>
<dbReference type="PANTHER" id="PTHR45786:SF74">
    <property type="entry name" value="ATP-DEPENDENT DNA HELICASE"/>
    <property type="match status" value="1"/>
</dbReference>
<dbReference type="InterPro" id="IPR025476">
    <property type="entry name" value="Helitron_helicase-like"/>
</dbReference>